<dbReference type="AlphaFoldDB" id="A0A9D4GBD0"/>
<comment type="caution">
    <text evidence="2">The sequence shown here is derived from an EMBL/GenBank/DDBJ whole genome shotgun (WGS) entry which is preliminary data.</text>
</comment>
<dbReference type="EMBL" id="JAIWYP010000006">
    <property type="protein sequence ID" value="KAH3813999.1"/>
    <property type="molecule type" value="Genomic_DNA"/>
</dbReference>
<proteinExistence type="predicted"/>
<feature type="region of interest" description="Disordered" evidence="1">
    <location>
        <begin position="1"/>
        <end position="30"/>
    </location>
</feature>
<feature type="compositionally biased region" description="Basic residues" evidence="1">
    <location>
        <begin position="1"/>
        <end position="12"/>
    </location>
</feature>
<sequence>MEGRHRDTHRAKVVSEPGNRPGRKQATAQKHCRIYIYRKTRSGQYKTTTLEHNR</sequence>
<gene>
    <name evidence="2" type="ORF">DPMN_142475</name>
</gene>
<accession>A0A9D4GBD0</accession>
<evidence type="ECO:0000313" key="2">
    <source>
        <dbReference type="EMBL" id="KAH3813999.1"/>
    </source>
</evidence>
<reference evidence="2" key="1">
    <citation type="journal article" date="2019" name="bioRxiv">
        <title>The Genome of the Zebra Mussel, Dreissena polymorpha: A Resource for Invasive Species Research.</title>
        <authorList>
            <person name="McCartney M.A."/>
            <person name="Auch B."/>
            <person name="Kono T."/>
            <person name="Mallez S."/>
            <person name="Zhang Y."/>
            <person name="Obille A."/>
            <person name="Becker A."/>
            <person name="Abrahante J.E."/>
            <person name="Garbe J."/>
            <person name="Badalamenti J.P."/>
            <person name="Herman A."/>
            <person name="Mangelson H."/>
            <person name="Liachko I."/>
            <person name="Sullivan S."/>
            <person name="Sone E.D."/>
            <person name="Koren S."/>
            <person name="Silverstein K.A.T."/>
            <person name="Beckman K.B."/>
            <person name="Gohl D.M."/>
        </authorList>
    </citation>
    <scope>NUCLEOTIDE SEQUENCE</scope>
    <source>
        <strain evidence="2">Duluth1</strain>
        <tissue evidence="2">Whole animal</tissue>
    </source>
</reference>
<reference evidence="2" key="2">
    <citation type="submission" date="2020-11" db="EMBL/GenBank/DDBJ databases">
        <authorList>
            <person name="McCartney M.A."/>
            <person name="Auch B."/>
            <person name="Kono T."/>
            <person name="Mallez S."/>
            <person name="Becker A."/>
            <person name="Gohl D.M."/>
            <person name="Silverstein K.A.T."/>
            <person name="Koren S."/>
            <person name="Bechman K.B."/>
            <person name="Herman A."/>
            <person name="Abrahante J.E."/>
            <person name="Garbe J."/>
        </authorList>
    </citation>
    <scope>NUCLEOTIDE SEQUENCE</scope>
    <source>
        <strain evidence="2">Duluth1</strain>
        <tissue evidence="2">Whole animal</tissue>
    </source>
</reference>
<protein>
    <submittedName>
        <fullName evidence="2">Uncharacterized protein</fullName>
    </submittedName>
</protein>
<organism evidence="2 3">
    <name type="scientific">Dreissena polymorpha</name>
    <name type="common">Zebra mussel</name>
    <name type="synonym">Mytilus polymorpha</name>
    <dbReference type="NCBI Taxonomy" id="45954"/>
    <lineage>
        <taxon>Eukaryota</taxon>
        <taxon>Metazoa</taxon>
        <taxon>Spiralia</taxon>
        <taxon>Lophotrochozoa</taxon>
        <taxon>Mollusca</taxon>
        <taxon>Bivalvia</taxon>
        <taxon>Autobranchia</taxon>
        <taxon>Heteroconchia</taxon>
        <taxon>Euheterodonta</taxon>
        <taxon>Imparidentia</taxon>
        <taxon>Neoheterodontei</taxon>
        <taxon>Myida</taxon>
        <taxon>Dreissenoidea</taxon>
        <taxon>Dreissenidae</taxon>
        <taxon>Dreissena</taxon>
    </lineage>
</organism>
<dbReference type="Proteomes" id="UP000828390">
    <property type="component" value="Unassembled WGS sequence"/>
</dbReference>
<name>A0A9D4GBD0_DREPO</name>
<evidence type="ECO:0000313" key="3">
    <source>
        <dbReference type="Proteomes" id="UP000828390"/>
    </source>
</evidence>
<evidence type="ECO:0000256" key="1">
    <source>
        <dbReference type="SAM" id="MobiDB-lite"/>
    </source>
</evidence>
<keyword evidence="3" id="KW-1185">Reference proteome</keyword>